<evidence type="ECO:0000259" key="6">
    <source>
        <dbReference type="Pfam" id="PF03755"/>
    </source>
</evidence>
<evidence type="ECO:0000256" key="3">
    <source>
        <dbReference type="ARBA" id="ARBA00022759"/>
    </source>
</evidence>
<dbReference type="InParanoid" id="E8R228"/>
<dbReference type="PANTHER" id="PTHR30636">
    <property type="entry name" value="UPF0701 PROTEIN YICC"/>
    <property type="match status" value="1"/>
</dbReference>
<proteinExistence type="inferred from homology"/>
<evidence type="ECO:0000256" key="1">
    <source>
        <dbReference type="ARBA" id="ARBA00001968"/>
    </source>
</evidence>
<keyword evidence="9" id="KW-1185">Reference proteome</keyword>
<comment type="similarity">
    <text evidence="5">Belongs to the YicC/YloC family.</text>
</comment>
<feature type="domain" description="Endoribonuclease YicC-like N-terminal" evidence="6">
    <location>
        <begin position="3"/>
        <end position="172"/>
    </location>
</feature>
<reference key="1">
    <citation type="submission" date="2010-11" db="EMBL/GenBank/DDBJ databases">
        <title>The complete sequence of chromosome of Isophaera pallida ATCC 43644.</title>
        <authorList>
            <consortium name="US DOE Joint Genome Institute (JGI-PGF)"/>
            <person name="Lucas S."/>
            <person name="Copeland A."/>
            <person name="Lapidus A."/>
            <person name="Bruce D."/>
            <person name="Goodwin L."/>
            <person name="Pitluck S."/>
            <person name="Kyrpides N."/>
            <person name="Mavromatis K."/>
            <person name="Pagani I."/>
            <person name="Ivanova N."/>
            <person name="Saunders E."/>
            <person name="Brettin T."/>
            <person name="Detter J.C."/>
            <person name="Han C."/>
            <person name="Tapia R."/>
            <person name="Land M."/>
            <person name="Hauser L."/>
            <person name="Markowitz V."/>
            <person name="Cheng J.-F."/>
            <person name="Hugenholtz P."/>
            <person name="Woyke T."/>
            <person name="Wu D."/>
            <person name="Eisen J.A."/>
        </authorList>
    </citation>
    <scope>NUCLEOTIDE SEQUENCE</scope>
    <source>
        <strain>ATCC 43644</strain>
    </source>
</reference>
<dbReference type="GO" id="GO:0004521">
    <property type="term" value="F:RNA endonuclease activity"/>
    <property type="evidence" value="ECO:0007669"/>
    <property type="project" value="InterPro"/>
</dbReference>
<dbReference type="EMBL" id="CP002353">
    <property type="protein sequence ID" value="ADV62460.1"/>
    <property type="molecule type" value="Genomic_DNA"/>
</dbReference>
<dbReference type="InterPro" id="IPR013527">
    <property type="entry name" value="YicC-like_N"/>
</dbReference>
<keyword evidence="2" id="KW-0540">Nuclease</keyword>
<dbReference type="STRING" id="575540.Isop_1879"/>
<dbReference type="InterPro" id="IPR013551">
    <property type="entry name" value="YicC-like_C"/>
</dbReference>
<keyword evidence="3" id="KW-0255">Endonuclease</keyword>
<evidence type="ECO:0000256" key="4">
    <source>
        <dbReference type="ARBA" id="ARBA00022801"/>
    </source>
</evidence>
<dbReference type="Pfam" id="PF03755">
    <property type="entry name" value="YicC-like_N"/>
    <property type="match status" value="1"/>
</dbReference>
<dbReference type="GO" id="GO:0016787">
    <property type="term" value="F:hydrolase activity"/>
    <property type="evidence" value="ECO:0007669"/>
    <property type="project" value="UniProtKB-KW"/>
</dbReference>
<accession>E8R228</accession>
<protein>
    <recommendedName>
        <fullName evidence="10">YicC-like domain-containing protein</fullName>
    </recommendedName>
</protein>
<dbReference type="PANTHER" id="PTHR30636:SF3">
    <property type="entry name" value="UPF0701 PROTEIN YICC"/>
    <property type="match status" value="1"/>
</dbReference>
<reference evidence="8 9" key="2">
    <citation type="journal article" date="2011" name="Stand. Genomic Sci.">
        <title>Complete genome sequence of Isosphaera pallida type strain (IS1B).</title>
        <authorList>
            <consortium name="US DOE Joint Genome Institute (JGI-PGF)"/>
            <person name="Goker M."/>
            <person name="Cleland D."/>
            <person name="Saunders E."/>
            <person name="Lapidus A."/>
            <person name="Nolan M."/>
            <person name="Lucas S."/>
            <person name="Hammon N."/>
            <person name="Deshpande S."/>
            <person name="Cheng J.F."/>
            <person name="Tapia R."/>
            <person name="Han C."/>
            <person name="Goodwin L."/>
            <person name="Pitluck S."/>
            <person name="Liolios K."/>
            <person name="Pagani I."/>
            <person name="Ivanova N."/>
            <person name="Mavromatis K."/>
            <person name="Pati A."/>
            <person name="Chen A."/>
            <person name="Palaniappan K."/>
            <person name="Land M."/>
            <person name="Hauser L."/>
            <person name="Chang Y.J."/>
            <person name="Jeffries C.D."/>
            <person name="Detter J.C."/>
            <person name="Beck B."/>
            <person name="Woyke T."/>
            <person name="Bristow J."/>
            <person name="Eisen J.A."/>
            <person name="Markowitz V."/>
            <person name="Hugenholtz P."/>
            <person name="Kyrpides N.C."/>
            <person name="Klenk H.P."/>
        </authorList>
    </citation>
    <scope>NUCLEOTIDE SEQUENCE [LARGE SCALE GENOMIC DNA]</scope>
    <source>
        <strain evidence="9">ATCC 43644 / DSM 9630 / IS1B</strain>
    </source>
</reference>
<comment type="cofactor">
    <cofactor evidence="1">
        <name>a divalent metal cation</name>
        <dbReference type="ChEBI" id="CHEBI:60240"/>
    </cofactor>
</comment>
<dbReference type="NCBIfam" id="TIGR00255">
    <property type="entry name" value="YicC/YloC family endoribonuclease"/>
    <property type="match status" value="1"/>
</dbReference>
<gene>
    <name evidence="8" type="ordered locus">Isop_1879</name>
</gene>
<dbReference type="HOGENOM" id="CLU_076609_1_0_0"/>
<dbReference type="FunCoup" id="E8R228">
    <property type="interactions" value="188"/>
</dbReference>
<dbReference type="eggNOG" id="COG1561">
    <property type="taxonomic scope" value="Bacteria"/>
</dbReference>
<sequence length="314" mass="35686">MLTSMTGFGEARGVLALGNARIELRAVNNRHLKVTMKLPPPLETIEPELDRLVRSMVKRGTLTVSVRLDRPKTAEDYRLNLTALASYRDQLRQLAARDEETARHFVVPWDGLLRLPGVVEDGRAAELGDLSHHEHDGGEAQEASLWNEFQPLCIEALERFQADRRREGSRMATALRELAEAIGTRVEEVVALAPRVADAYRDRLLERSRVWLEQVGVTLELRDIAREVALFADRCDITEELARLRAHLVQFHHLVTHPSERDEPCGRALEFLVQEIGREINTLGAKANDLEITRHVLTMKNLLESIRELIQNIE</sequence>
<evidence type="ECO:0000313" key="9">
    <source>
        <dbReference type="Proteomes" id="UP000008631"/>
    </source>
</evidence>
<dbReference type="KEGG" id="ipa:Isop_1879"/>
<evidence type="ECO:0000256" key="5">
    <source>
        <dbReference type="ARBA" id="ARBA00035648"/>
    </source>
</evidence>
<organism evidence="8 9">
    <name type="scientific">Isosphaera pallida (strain ATCC 43644 / DSM 9630 / IS1B)</name>
    <dbReference type="NCBI Taxonomy" id="575540"/>
    <lineage>
        <taxon>Bacteria</taxon>
        <taxon>Pseudomonadati</taxon>
        <taxon>Planctomycetota</taxon>
        <taxon>Planctomycetia</taxon>
        <taxon>Isosphaerales</taxon>
        <taxon>Isosphaeraceae</taxon>
        <taxon>Isosphaera</taxon>
    </lineage>
</organism>
<evidence type="ECO:0000313" key="8">
    <source>
        <dbReference type="EMBL" id="ADV62460.1"/>
    </source>
</evidence>
<evidence type="ECO:0000256" key="2">
    <source>
        <dbReference type="ARBA" id="ARBA00022722"/>
    </source>
</evidence>
<dbReference type="Proteomes" id="UP000008631">
    <property type="component" value="Chromosome"/>
</dbReference>
<dbReference type="InterPro" id="IPR005229">
    <property type="entry name" value="YicC/YloC-like"/>
</dbReference>
<name>E8R228_ISOPI</name>
<dbReference type="Pfam" id="PF08340">
    <property type="entry name" value="YicC-like_C"/>
    <property type="match status" value="1"/>
</dbReference>
<keyword evidence="4" id="KW-0378">Hydrolase</keyword>
<evidence type="ECO:0008006" key="10">
    <source>
        <dbReference type="Google" id="ProtNLM"/>
    </source>
</evidence>
<evidence type="ECO:0000259" key="7">
    <source>
        <dbReference type="Pfam" id="PF08340"/>
    </source>
</evidence>
<feature type="domain" description="Endoribonuclease YicC-like C-terminal" evidence="7">
    <location>
        <begin position="192"/>
        <end position="314"/>
    </location>
</feature>
<dbReference type="AlphaFoldDB" id="E8R228"/>